<comment type="caution">
    <text evidence="3">The sequence shown here is derived from an EMBL/GenBank/DDBJ whole genome shotgun (WGS) entry which is preliminary data.</text>
</comment>
<organism evidence="3 4">
    <name type="scientific">Ancylobacter koreensis</name>
    <dbReference type="NCBI Taxonomy" id="266121"/>
    <lineage>
        <taxon>Bacteria</taxon>
        <taxon>Pseudomonadati</taxon>
        <taxon>Pseudomonadota</taxon>
        <taxon>Alphaproteobacteria</taxon>
        <taxon>Hyphomicrobiales</taxon>
        <taxon>Xanthobacteraceae</taxon>
        <taxon>Ancylobacter</taxon>
    </lineage>
</organism>
<gene>
    <name evidence="3" type="ORF">MWN33_06900</name>
</gene>
<feature type="transmembrane region" description="Helical" evidence="1">
    <location>
        <begin position="58"/>
        <end position="75"/>
    </location>
</feature>
<keyword evidence="4" id="KW-1185">Reference proteome</keyword>
<feature type="transmembrane region" description="Helical" evidence="1">
    <location>
        <begin position="20"/>
        <end position="38"/>
    </location>
</feature>
<proteinExistence type="predicted"/>
<dbReference type="RefSeq" id="WP_247199688.1">
    <property type="nucleotide sequence ID" value="NZ_JALKCG010000001.1"/>
</dbReference>
<feature type="transmembrane region" description="Helical" evidence="1">
    <location>
        <begin position="96"/>
        <end position="122"/>
    </location>
</feature>
<accession>A0ABT0DKF5</accession>
<feature type="domain" description="DUF1468" evidence="2">
    <location>
        <begin position="22"/>
        <end position="155"/>
    </location>
</feature>
<evidence type="ECO:0000256" key="1">
    <source>
        <dbReference type="SAM" id="Phobius"/>
    </source>
</evidence>
<sequence>MSSLDPYETEPGLSRRAVECVVAALLGILAVAVLWDSYERGAGWSNGPQSGFFPARMAWILLAAAVVVFVQGLRAESRVVVTWAQLKQVFSVLLPLTVYVFAIGYLGIYVASAFFLAGFMIAFGSFRWWAILAASVLIPLVTFWVFEMQFEVPLPKGPLEAMLGF</sequence>
<name>A0ABT0DKF5_9HYPH</name>
<keyword evidence="1" id="KW-0812">Transmembrane</keyword>
<dbReference type="InterPro" id="IPR009936">
    <property type="entry name" value="DUF1468"/>
</dbReference>
<reference evidence="4" key="1">
    <citation type="submission" date="2023-07" db="EMBL/GenBank/DDBJ databases">
        <title>Ancylobacter moscoviensis sp. nov., facultatively methylotrophic bacteria from activated sludge and the reclassification of Starkeya novella (Starkey 1934) Kelly et al. 2000 as Ancylobacter novellus comb. nov., Starkeya koreensis Im et al. 2006 as Ancylobacter koreensis comb.nov., Angulomicrobium tetraedrale Vasil'eva et al. 1986 as Ancylobacter tetraedralis comb. nov., Angulomicrobium amanitiforme Fritz et al. 2004 as Ancylobacter amanitiformis comb. nov. and Methylorhabdus multivorans Doronina et al. 1996 as Ancylobacter multivorans comb. nov. and emended description of the genus Ancylobacter.</title>
        <authorList>
            <person name="Doronina N."/>
            <person name="Chemodurova A."/>
            <person name="Grouzdev D."/>
            <person name="Koziaeva V."/>
            <person name="Shi W."/>
            <person name="Wu L."/>
            <person name="Kaparullina E."/>
        </authorList>
    </citation>
    <scope>NUCLEOTIDE SEQUENCE [LARGE SCALE GENOMIC DNA]</scope>
    <source>
        <strain evidence="4">Jip08</strain>
    </source>
</reference>
<keyword evidence="1" id="KW-0472">Membrane</keyword>
<evidence type="ECO:0000313" key="4">
    <source>
        <dbReference type="Proteomes" id="UP001202867"/>
    </source>
</evidence>
<evidence type="ECO:0000313" key="3">
    <source>
        <dbReference type="EMBL" id="MCK0207762.1"/>
    </source>
</evidence>
<dbReference type="EMBL" id="JALKCG010000001">
    <property type="protein sequence ID" value="MCK0207762.1"/>
    <property type="molecule type" value="Genomic_DNA"/>
</dbReference>
<dbReference type="Pfam" id="PF07331">
    <property type="entry name" value="TctB"/>
    <property type="match status" value="1"/>
</dbReference>
<feature type="transmembrane region" description="Helical" evidence="1">
    <location>
        <begin position="128"/>
        <end position="146"/>
    </location>
</feature>
<keyword evidence="1" id="KW-1133">Transmembrane helix</keyword>
<evidence type="ECO:0000259" key="2">
    <source>
        <dbReference type="Pfam" id="PF07331"/>
    </source>
</evidence>
<protein>
    <submittedName>
        <fullName evidence="3">Tripartite tricarboxylate transporter TctB family protein</fullName>
    </submittedName>
</protein>
<dbReference type="Proteomes" id="UP001202867">
    <property type="component" value="Unassembled WGS sequence"/>
</dbReference>